<name>X1QYI6_9ZZZZ</name>
<dbReference type="EMBL" id="BARW01010105">
    <property type="protein sequence ID" value="GAI73348.1"/>
    <property type="molecule type" value="Genomic_DNA"/>
</dbReference>
<organism evidence="1">
    <name type="scientific">marine sediment metagenome</name>
    <dbReference type="NCBI Taxonomy" id="412755"/>
    <lineage>
        <taxon>unclassified sequences</taxon>
        <taxon>metagenomes</taxon>
        <taxon>ecological metagenomes</taxon>
    </lineage>
</organism>
<evidence type="ECO:0000313" key="1">
    <source>
        <dbReference type="EMBL" id="GAI73348.1"/>
    </source>
</evidence>
<feature type="non-terminal residue" evidence="1">
    <location>
        <position position="1"/>
    </location>
</feature>
<gene>
    <name evidence="1" type="ORF">S12H4_20050</name>
</gene>
<comment type="caution">
    <text evidence="1">The sequence shown here is derived from an EMBL/GenBank/DDBJ whole genome shotgun (WGS) entry which is preliminary data.</text>
</comment>
<proteinExistence type="predicted"/>
<accession>X1QYI6</accession>
<dbReference type="AlphaFoldDB" id="X1QYI6"/>
<reference evidence="1" key="1">
    <citation type="journal article" date="2014" name="Front. Microbiol.">
        <title>High frequency of phylogenetically diverse reductive dehalogenase-homologous genes in deep subseafloor sedimentary metagenomes.</title>
        <authorList>
            <person name="Kawai M."/>
            <person name="Futagami T."/>
            <person name="Toyoda A."/>
            <person name="Takaki Y."/>
            <person name="Nishi S."/>
            <person name="Hori S."/>
            <person name="Arai W."/>
            <person name="Tsubouchi T."/>
            <person name="Morono Y."/>
            <person name="Uchiyama I."/>
            <person name="Ito T."/>
            <person name="Fujiyama A."/>
            <person name="Inagaki F."/>
            <person name="Takami H."/>
        </authorList>
    </citation>
    <scope>NUCLEOTIDE SEQUENCE</scope>
    <source>
        <strain evidence="1">Expedition CK06-06</strain>
    </source>
</reference>
<feature type="non-terminal residue" evidence="1">
    <location>
        <position position="288"/>
    </location>
</feature>
<sequence length="288" mass="33086">GFSAVHPDDPVVSEIEERIDDGYNFLDNLLVYSSEKDHIHEYPWWWSSRFSTLSSDYAIHSPETIQSLKIEYTGGVTTSGIEELYFIEGASFGTDELFSERDRLGFNLYIDDISNLNTTYGEISFGDIQGLRYHTWDFSTVASGFSTGWNEVKLKFSAAETQITNYGEDSPADNVFNDLNNYNNLDLKSFKFKFRGKGDPLTLYIDDIKIDRTRFEDTVKFGQGLYLCNTEYLSFPLSEFDPRKGSLEFYLRPDYSFAGADTFRQIISRTWFCFTNVANDIFGVFLSP</sequence>
<protein>
    <submittedName>
        <fullName evidence="1">Uncharacterized protein</fullName>
    </submittedName>
</protein>